<dbReference type="EMBL" id="NIDE01000017">
    <property type="protein sequence ID" value="OWK36219.1"/>
    <property type="molecule type" value="Genomic_DNA"/>
</dbReference>
<reference evidence="4" key="1">
    <citation type="submission" date="2017-06" db="EMBL/GenBank/DDBJ databases">
        <title>Genome analysis of Fimbriiglobus ruber SP5, the first member of the order Planctomycetales with confirmed chitinolytic capability.</title>
        <authorList>
            <person name="Ravin N.V."/>
            <person name="Rakitin A.L."/>
            <person name="Ivanova A.A."/>
            <person name="Beletsky A.V."/>
            <person name="Kulichevskaya I.S."/>
            <person name="Mardanov A.V."/>
            <person name="Dedysh S.N."/>
        </authorList>
    </citation>
    <scope>NUCLEOTIDE SEQUENCE [LARGE SCALE GENOMIC DNA]</scope>
    <source>
        <strain evidence="4">SP5</strain>
    </source>
</reference>
<sequence>MSTRYPTVVLALLLAAAFSNLAPAAENEPTLTADDKKYLDGLLKDTIFDPKGGECVVYRVLFRTARGSAEEVPVTGWLMPDKANGPRRVFFTDGTSVPLASEQYMTPVDFRAACQARYVSDRQTPDKTEDLESGALFRRMRKTAVGAPQADDLALAAWLYRLGHESLAARALAVARKGERDPRTRLREQLAWSAFARMVHAYMVGADAEALAHGERLLERYPDEIKSNELRQSPQIVAQLKRRRERKTNETDEDTGLPKSFRSWPVTRQIAHQIAALDETWGWHQEQPGDPLFGRGMAIERLTKFGDAAVPALIDAIETDERLTGLVYITCDSARNRTFLGVRHVALATVMAILRTREFEPTPSGDGLAALDTGWAKVTAERLRAYWKMYGRLPFDERMMKVLTDPQTRSTARREAAWNLATHDETVRDAVMMRRIGREVGPEPLPPVRKFNNPTAADAIFSAMDIEFKSLDLEHPGRNSDADIRERQAIEEAYRAALVRLRDERAAAGMAKRAAAANTLSARAHWARAANRLGDRNPLRTLAEDVSAGILAKAPKDRLRVDLEEVVAVLVEARAPEADRALVTLGDPRHPQYPLVLREILDRSTDTTRRSPWLSHPFCLTVLRGALDDRSPRGFRLRIVGNAIVRHYQHSVSYYPIPEYLLDPKTRRSATEECVCDAAAQMLGDLIDGLPKYHPLCIDADERLSAMKVAFDSSAGTYHLPKGWDWPNQPTAPRKFVFVPDPDSSRRREGRLDDLPLLR</sequence>
<feature type="chain" id="PRO_5013121500" evidence="2">
    <location>
        <begin position="25"/>
        <end position="759"/>
    </location>
</feature>
<evidence type="ECO:0000256" key="1">
    <source>
        <dbReference type="SAM" id="MobiDB-lite"/>
    </source>
</evidence>
<evidence type="ECO:0000256" key="2">
    <source>
        <dbReference type="SAM" id="SignalP"/>
    </source>
</evidence>
<keyword evidence="4" id="KW-1185">Reference proteome</keyword>
<protein>
    <submittedName>
        <fullName evidence="3">Putative lipoprotein</fullName>
    </submittedName>
</protein>
<organism evidence="3 4">
    <name type="scientific">Fimbriiglobus ruber</name>
    <dbReference type="NCBI Taxonomy" id="1908690"/>
    <lineage>
        <taxon>Bacteria</taxon>
        <taxon>Pseudomonadati</taxon>
        <taxon>Planctomycetota</taxon>
        <taxon>Planctomycetia</taxon>
        <taxon>Gemmatales</taxon>
        <taxon>Gemmataceae</taxon>
        <taxon>Fimbriiglobus</taxon>
    </lineage>
</organism>
<keyword evidence="3" id="KW-0449">Lipoprotein</keyword>
<feature type="region of interest" description="Disordered" evidence="1">
    <location>
        <begin position="236"/>
        <end position="259"/>
    </location>
</feature>
<proteinExistence type="predicted"/>
<feature type="region of interest" description="Disordered" evidence="1">
    <location>
        <begin position="737"/>
        <end position="759"/>
    </location>
</feature>
<feature type="signal peptide" evidence="2">
    <location>
        <begin position="1"/>
        <end position="24"/>
    </location>
</feature>
<comment type="caution">
    <text evidence="3">The sequence shown here is derived from an EMBL/GenBank/DDBJ whole genome shotgun (WGS) entry which is preliminary data.</text>
</comment>
<evidence type="ECO:0000313" key="4">
    <source>
        <dbReference type="Proteomes" id="UP000214646"/>
    </source>
</evidence>
<dbReference type="OrthoDB" id="233915at2"/>
<dbReference type="AlphaFoldDB" id="A0A225DGB7"/>
<gene>
    <name evidence="3" type="ORF">FRUB_08782</name>
</gene>
<dbReference type="Proteomes" id="UP000214646">
    <property type="component" value="Unassembled WGS sequence"/>
</dbReference>
<name>A0A225DGB7_9BACT</name>
<accession>A0A225DGB7</accession>
<feature type="compositionally biased region" description="Basic and acidic residues" evidence="1">
    <location>
        <begin position="743"/>
        <end position="759"/>
    </location>
</feature>
<keyword evidence="2" id="KW-0732">Signal</keyword>
<evidence type="ECO:0000313" key="3">
    <source>
        <dbReference type="EMBL" id="OWK36219.1"/>
    </source>
</evidence>